<dbReference type="AlphaFoldDB" id="A0A4T0X6X8"/>
<dbReference type="PANTHER" id="PTHR10742:SF410">
    <property type="entry name" value="LYSINE-SPECIFIC HISTONE DEMETHYLASE 2"/>
    <property type="match status" value="1"/>
</dbReference>
<dbReference type="STRING" id="52247.A0A4T0X6X8"/>
<dbReference type="EC" id="1.4.3.-" evidence="4"/>
<dbReference type="Pfam" id="PF01593">
    <property type="entry name" value="Amino_oxidase"/>
    <property type="match status" value="1"/>
</dbReference>
<comment type="similarity">
    <text evidence="4">Belongs to the flavin monoamine oxidase family.</text>
</comment>
<evidence type="ECO:0000313" key="7">
    <source>
        <dbReference type="Proteomes" id="UP000307173"/>
    </source>
</evidence>
<feature type="binding site" evidence="3">
    <location>
        <position position="16"/>
    </location>
    <ligand>
        <name>FAD</name>
        <dbReference type="ChEBI" id="CHEBI:57692"/>
    </ligand>
</feature>
<evidence type="ECO:0000259" key="5">
    <source>
        <dbReference type="Pfam" id="PF01593"/>
    </source>
</evidence>
<organism evidence="6 7">
    <name type="scientific">Pichia inconspicua</name>
    <dbReference type="NCBI Taxonomy" id="52247"/>
    <lineage>
        <taxon>Eukaryota</taxon>
        <taxon>Fungi</taxon>
        <taxon>Dikarya</taxon>
        <taxon>Ascomycota</taxon>
        <taxon>Saccharomycotina</taxon>
        <taxon>Pichiomycetes</taxon>
        <taxon>Pichiales</taxon>
        <taxon>Pichiaceae</taxon>
        <taxon>Pichia</taxon>
    </lineage>
</organism>
<accession>A0A4T0X6X8</accession>
<feature type="binding site" evidence="3">
    <location>
        <position position="210"/>
    </location>
    <ligand>
        <name>FAD</name>
        <dbReference type="ChEBI" id="CHEBI:57692"/>
    </ligand>
</feature>
<keyword evidence="7" id="KW-1185">Reference proteome</keyword>
<dbReference type="PANTHER" id="PTHR10742">
    <property type="entry name" value="FLAVIN MONOAMINE OXIDASE"/>
    <property type="match status" value="1"/>
</dbReference>
<dbReference type="EMBL" id="SELW01000047">
    <property type="protein sequence ID" value="TID31125.1"/>
    <property type="molecule type" value="Genomic_DNA"/>
</dbReference>
<dbReference type="InterPro" id="IPR050281">
    <property type="entry name" value="Flavin_monoamine_oxidase"/>
</dbReference>
<evidence type="ECO:0000256" key="1">
    <source>
        <dbReference type="ARBA" id="ARBA00001974"/>
    </source>
</evidence>
<keyword evidence="4" id="KW-0274">FAD</keyword>
<dbReference type="InterPro" id="IPR002937">
    <property type="entry name" value="Amino_oxidase"/>
</dbReference>
<protein>
    <recommendedName>
        <fullName evidence="4">Amine oxidase</fullName>
        <ecNumber evidence="4">1.4.3.-</ecNumber>
    </recommendedName>
</protein>
<dbReference type="GO" id="GO:0016491">
    <property type="term" value="F:oxidoreductase activity"/>
    <property type="evidence" value="ECO:0007669"/>
    <property type="project" value="UniProtKB-KW"/>
</dbReference>
<keyword evidence="2 4" id="KW-0560">Oxidoreductase</keyword>
<proteinExistence type="inferred from homology"/>
<evidence type="ECO:0000313" key="6">
    <source>
        <dbReference type="EMBL" id="TID31125.1"/>
    </source>
</evidence>
<keyword evidence="4" id="KW-0285">Flavoprotein</keyword>
<dbReference type="InterPro" id="IPR001613">
    <property type="entry name" value="Flavin_amine_oxidase"/>
</dbReference>
<dbReference type="OrthoDB" id="5046242at2759"/>
<dbReference type="SUPFAM" id="SSF51905">
    <property type="entry name" value="FAD/NAD(P)-binding domain"/>
    <property type="match status" value="1"/>
</dbReference>
<dbReference type="Gene3D" id="3.90.660.10">
    <property type="match status" value="1"/>
</dbReference>
<dbReference type="Gene3D" id="3.50.50.60">
    <property type="entry name" value="FAD/NAD(P)-binding domain"/>
    <property type="match status" value="1"/>
</dbReference>
<dbReference type="PRINTS" id="PR00757">
    <property type="entry name" value="AMINEOXDASEF"/>
</dbReference>
<name>A0A4T0X6X8_9ASCO</name>
<feature type="domain" description="Amine oxidase" evidence="5">
    <location>
        <begin position="15"/>
        <end position="465"/>
    </location>
</feature>
<dbReference type="InterPro" id="IPR036188">
    <property type="entry name" value="FAD/NAD-bd_sf"/>
</dbReference>
<reference evidence="6 7" key="1">
    <citation type="journal article" date="2019" name="Front. Genet.">
        <title>Whole-Genome Sequencing of the Opportunistic Yeast Pathogen Candida inconspicua Uncovers Its Hybrid Origin.</title>
        <authorList>
            <person name="Mixao V."/>
            <person name="Hansen A.P."/>
            <person name="Saus E."/>
            <person name="Boekhout T."/>
            <person name="Lass-Florl C."/>
            <person name="Gabaldon T."/>
        </authorList>
    </citation>
    <scope>NUCLEOTIDE SEQUENCE [LARGE SCALE GENOMIC DNA]</scope>
    <source>
        <strain evidence="6 7">CBS 180</strain>
    </source>
</reference>
<evidence type="ECO:0000256" key="3">
    <source>
        <dbReference type="PIRSR" id="PIRSR601613-1"/>
    </source>
</evidence>
<dbReference type="Proteomes" id="UP000307173">
    <property type="component" value="Unassembled WGS sequence"/>
</dbReference>
<comment type="caution">
    <text evidence="6">The sequence shown here is derived from an EMBL/GenBank/DDBJ whole genome shotgun (WGS) entry which is preliminary data.</text>
</comment>
<gene>
    <name evidence="6" type="ORF">CANINC_000277</name>
</gene>
<sequence>MPEVDAKVIIVGAGISGLKAAKDLNERGVSTLVLEARDRIGGRIYTDRSTTHHYDFGASWFHATMENPVFDKFVTEWFSKDATVYDDANIGFVLNTPTGGLPPGVNVLTIVDEMKYFASHLDSDTSLHNCIVQFLKERGHLLSNEEKKYATAIFKVAELTCSVNWDALSAKFAYGPFLGRDSFNTIGYDKVIEKVAENYPSENIKLNSVVKSIEKLPGIKGNDLVKVETKDGKVYHSKYVIVTLPLGVLKLSVQDPSAEGAVTFKPSLPEAVVSGFERTHVATFAKVIVEYESPFWPANDKWMVLQTPSDDDIDVTKTFDIKKINDYEGEVKAFDFPCLVSNFNVVRGVPALMFLIPDQPALQVERAKDPKTYGYELIKPIISKLSGVDIRKLPEPKHIFTTSWGTDPYSRGAISTCAVNDDLVNNALIDGFGSIRFAGEHPVVQGHACAHGAYISGAREAAVILSKIGEQ</sequence>
<evidence type="ECO:0000256" key="4">
    <source>
        <dbReference type="RuleBase" id="RU362067"/>
    </source>
</evidence>
<comment type="cofactor">
    <cofactor evidence="1 4">
        <name>FAD</name>
        <dbReference type="ChEBI" id="CHEBI:57692"/>
    </cofactor>
</comment>
<feature type="binding site" evidence="3">
    <location>
        <begin position="35"/>
        <end position="36"/>
    </location>
    <ligand>
        <name>FAD</name>
        <dbReference type="ChEBI" id="CHEBI:57692"/>
    </ligand>
</feature>
<evidence type="ECO:0000256" key="2">
    <source>
        <dbReference type="ARBA" id="ARBA00023002"/>
    </source>
</evidence>
<dbReference type="SUPFAM" id="SSF54373">
    <property type="entry name" value="FAD-linked reductases, C-terminal domain"/>
    <property type="match status" value="1"/>
</dbReference>